<dbReference type="Proteomes" id="UP000299102">
    <property type="component" value="Unassembled WGS sequence"/>
</dbReference>
<name>A0A4C1VMM1_EUMVA</name>
<gene>
    <name evidence="1" type="ORF">EVAR_39171_1</name>
</gene>
<evidence type="ECO:0000313" key="1">
    <source>
        <dbReference type="EMBL" id="GBP39943.1"/>
    </source>
</evidence>
<accession>A0A4C1VMM1</accession>
<keyword evidence="2" id="KW-1185">Reference proteome</keyword>
<comment type="caution">
    <text evidence="1">The sequence shown here is derived from an EMBL/GenBank/DDBJ whole genome shotgun (WGS) entry which is preliminary data.</text>
</comment>
<organism evidence="1 2">
    <name type="scientific">Eumeta variegata</name>
    <name type="common">Bagworm moth</name>
    <name type="synonym">Eumeta japonica</name>
    <dbReference type="NCBI Taxonomy" id="151549"/>
    <lineage>
        <taxon>Eukaryota</taxon>
        <taxon>Metazoa</taxon>
        <taxon>Ecdysozoa</taxon>
        <taxon>Arthropoda</taxon>
        <taxon>Hexapoda</taxon>
        <taxon>Insecta</taxon>
        <taxon>Pterygota</taxon>
        <taxon>Neoptera</taxon>
        <taxon>Endopterygota</taxon>
        <taxon>Lepidoptera</taxon>
        <taxon>Glossata</taxon>
        <taxon>Ditrysia</taxon>
        <taxon>Tineoidea</taxon>
        <taxon>Psychidae</taxon>
        <taxon>Oiketicinae</taxon>
        <taxon>Eumeta</taxon>
    </lineage>
</organism>
<proteinExistence type="predicted"/>
<sequence length="85" mass="10298">MCISAIIFQEKHLTTWHRFRNLRLAVRVRLRHASYRLTCNVKRLQRGVNVPRFHNRKCYATADSGGEHNVRLRVLLHHIYFRYPE</sequence>
<dbReference type="AlphaFoldDB" id="A0A4C1VMM1"/>
<evidence type="ECO:0000313" key="2">
    <source>
        <dbReference type="Proteomes" id="UP000299102"/>
    </source>
</evidence>
<dbReference type="EMBL" id="BGZK01000374">
    <property type="protein sequence ID" value="GBP39943.1"/>
    <property type="molecule type" value="Genomic_DNA"/>
</dbReference>
<protein>
    <submittedName>
        <fullName evidence="1">Uncharacterized protein</fullName>
    </submittedName>
</protein>
<reference evidence="1 2" key="1">
    <citation type="journal article" date="2019" name="Commun. Biol.">
        <title>The bagworm genome reveals a unique fibroin gene that provides high tensile strength.</title>
        <authorList>
            <person name="Kono N."/>
            <person name="Nakamura H."/>
            <person name="Ohtoshi R."/>
            <person name="Tomita M."/>
            <person name="Numata K."/>
            <person name="Arakawa K."/>
        </authorList>
    </citation>
    <scope>NUCLEOTIDE SEQUENCE [LARGE SCALE GENOMIC DNA]</scope>
</reference>